<protein>
    <submittedName>
        <fullName evidence="1">Uncharacterized protein</fullName>
    </submittedName>
</protein>
<dbReference type="AlphaFoldDB" id="A0A437QF59"/>
<dbReference type="OrthoDB" id="5768914at2"/>
<proteinExistence type="predicted"/>
<accession>A0A437QF59</accession>
<evidence type="ECO:0000313" key="1">
    <source>
        <dbReference type="EMBL" id="RVU33164.1"/>
    </source>
</evidence>
<sequence>MHLDMSFVLPKNAFEDIEAVAIQFGPYYQAMLWPLWLRNVDTNVTSVNILQAGAQLLSSYGCVLATLRFGLYCSRHFPLHGNVVSDDVALYYLRQAFKELMGSPEGVLMWLQKAEGFEYCKAERDSFWFQACAAYAQHEYEQNPDLLTREIEFAFQFLLNDKGLSA</sequence>
<dbReference type="Proteomes" id="UP000283077">
    <property type="component" value="Unassembled WGS sequence"/>
</dbReference>
<dbReference type="EMBL" id="SACS01000026">
    <property type="protein sequence ID" value="RVU33164.1"/>
    <property type="molecule type" value="Genomic_DNA"/>
</dbReference>
<comment type="caution">
    <text evidence="1">The sequence shown here is derived from an EMBL/GenBank/DDBJ whole genome shotgun (WGS) entry which is preliminary data.</text>
</comment>
<organism evidence="1 2">
    <name type="scientific">Rheinheimera riviphila</name>
    <dbReference type="NCBI Taxonomy" id="1834037"/>
    <lineage>
        <taxon>Bacteria</taxon>
        <taxon>Pseudomonadati</taxon>
        <taxon>Pseudomonadota</taxon>
        <taxon>Gammaproteobacteria</taxon>
        <taxon>Chromatiales</taxon>
        <taxon>Chromatiaceae</taxon>
        <taxon>Rheinheimera</taxon>
    </lineage>
</organism>
<dbReference type="RefSeq" id="WP_127700751.1">
    <property type="nucleotide sequence ID" value="NZ_SACS01000026.1"/>
</dbReference>
<evidence type="ECO:0000313" key="2">
    <source>
        <dbReference type="Proteomes" id="UP000283077"/>
    </source>
</evidence>
<reference evidence="1 2" key="1">
    <citation type="submission" date="2019-01" db="EMBL/GenBank/DDBJ databases">
        <authorList>
            <person name="Chen W.-M."/>
        </authorList>
    </citation>
    <scope>NUCLEOTIDE SEQUENCE [LARGE SCALE GENOMIC DNA]</scope>
    <source>
        <strain evidence="1 2">KYPC3</strain>
    </source>
</reference>
<keyword evidence="2" id="KW-1185">Reference proteome</keyword>
<name>A0A437QF59_9GAMM</name>
<gene>
    <name evidence="1" type="ORF">EOE67_18170</name>
</gene>